<dbReference type="RefSeq" id="XP_013383487.1">
    <property type="nucleotide sequence ID" value="XM_013528033.1"/>
</dbReference>
<dbReference type="Pfam" id="PF00042">
    <property type="entry name" value="Globin"/>
    <property type="match status" value="1"/>
</dbReference>
<dbReference type="InterPro" id="IPR009050">
    <property type="entry name" value="Globin-like_sf"/>
</dbReference>
<dbReference type="CDD" id="cd01040">
    <property type="entry name" value="Mb-like"/>
    <property type="match status" value="1"/>
</dbReference>
<evidence type="ECO:0000256" key="6">
    <source>
        <dbReference type="RuleBase" id="RU000356"/>
    </source>
</evidence>
<dbReference type="GO" id="GO:0046872">
    <property type="term" value="F:metal ion binding"/>
    <property type="evidence" value="ECO:0007669"/>
    <property type="project" value="UniProtKB-KW"/>
</dbReference>
<gene>
    <name evidence="9" type="primary">LOC106153897</name>
</gene>
<feature type="domain" description="Globin" evidence="7">
    <location>
        <begin position="40"/>
        <end position="189"/>
    </location>
</feature>
<evidence type="ECO:0000256" key="4">
    <source>
        <dbReference type="ARBA" id="ARBA00022723"/>
    </source>
</evidence>
<keyword evidence="4" id="KW-0479">Metal-binding</keyword>
<dbReference type="GO" id="GO:0005344">
    <property type="term" value="F:oxygen carrier activity"/>
    <property type="evidence" value="ECO:0007669"/>
    <property type="project" value="UniProtKB-KW"/>
</dbReference>
<dbReference type="KEGG" id="lak:106153897"/>
<dbReference type="Gene3D" id="1.10.490.10">
    <property type="entry name" value="Globins"/>
    <property type="match status" value="1"/>
</dbReference>
<keyword evidence="5" id="KW-0408">Iron</keyword>
<organism evidence="8 9">
    <name type="scientific">Lingula anatina</name>
    <name type="common">Brachiopod</name>
    <name type="synonym">Lingula unguis</name>
    <dbReference type="NCBI Taxonomy" id="7574"/>
    <lineage>
        <taxon>Eukaryota</taxon>
        <taxon>Metazoa</taxon>
        <taxon>Spiralia</taxon>
        <taxon>Lophotrochozoa</taxon>
        <taxon>Brachiopoda</taxon>
        <taxon>Linguliformea</taxon>
        <taxon>Lingulata</taxon>
        <taxon>Lingulida</taxon>
        <taxon>Linguloidea</taxon>
        <taxon>Lingulidae</taxon>
        <taxon>Lingula</taxon>
    </lineage>
</organism>
<dbReference type="PANTHER" id="PTHR46458:SF1">
    <property type="entry name" value="GEO09476P1"/>
    <property type="match status" value="1"/>
</dbReference>
<evidence type="ECO:0000313" key="9">
    <source>
        <dbReference type="RefSeq" id="XP_013383487.1"/>
    </source>
</evidence>
<name>A0A1S3HBT1_LINAN</name>
<dbReference type="OrthoDB" id="436496at2759"/>
<dbReference type="GeneID" id="106153897"/>
<proteinExistence type="inferred from homology"/>
<dbReference type="PROSITE" id="PS01033">
    <property type="entry name" value="GLOBIN"/>
    <property type="match status" value="1"/>
</dbReference>
<dbReference type="GO" id="GO:0019825">
    <property type="term" value="F:oxygen binding"/>
    <property type="evidence" value="ECO:0007669"/>
    <property type="project" value="InterPro"/>
</dbReference>
<evidence type="ECO:0000256" key="2">
    <source>
        <dbReference type="ARBA" id="ARBA00022617"/>
    </source>
</evidence>
<dbReference type="AlphaFoldDB" id="A0A1S3HBT1"/>
<protein>
    <submittedName>
        <fullName evidence="9">Uncharacterized protein LOC106153897</fullName>
    </submittedName>
</protein>
<evidence type="ECO:0000313" key="8">
    <source>
        <dbReference type="Proteomes" id="UP000085678"/>
    </source>
</evidence>
<dbReference type="Proteomes" id="UP000085678">
    <property type="component" value="Unplaced"/>
</dbReference>
<dbReference type="PANTHER" id="PTHR46458">
    <property type="entry name" value="BLR2807 PROTEIN"/>
    <property type="match status" value="1"/>
</dbReference>
<dbReference type="InterPro" id="IPR000971">
    <property type="entry name" value="Globin"/>
</dbReference>
<dbReference type="InterPro" id="IPR044399">
    <property type="entry name" value="Mb-like_M"/>
</dbReference>
<dbReference type="OMA" id="CEIVYSQ"/>
<comment type="similarity">
    <text evidence="6">Belongs to the globin family.</text>
</comment>
<evidence type="ECO:0000256" key="5">
    <source>
        <dbReference type="ARBA" id="ARBA00023004"/>
    </source>
</evidence>
<dbReference type="InParanoid" id="A0A1S3HBT1"/>
<reference evidence="9" key="1">
    <citation type="submission" date="2025-08" db="UniProtKB">
        <authorList>
            <consortium name="RefSeq"/>
        </authorList>
    </citation>
    <scope>IDENTIFICATION</scope>
    <source>
        <tissue evidence="9">Gonads</tissue>
    </source>
</reference>
<sequence>MANLLLRKSRESVSYDEQCEVMLIQLYERVRYVRYGEKLNFTPSERTSLRLSWNAWIGGNPSQRGFQMFLRMFKSHPETQLAFEFAKGSSLAYLQNSSRLLFHVNRVVKYIGKVIENLDSPEEVVPVLLQLGAMHGPRRFNVPSGYFPHLGVAMRELMRESLGNWTEDLNKLWDELYQWIIQRLIEGQQRVES</sequence>
<dbReference type="STRING" id="7574.A0A1S3HBT1"/>
<keyword evidence="3 6" id="KW-0561">Oxygen transport</keyword>
<keyword evidence="1 6" id="KW-0813">Transport</keyword>
<keyword evidence="2 6" id="KW-0349">Heme</keyword>
<dbReference type="GO" id="GO:0020037">
    <property type="term" value="F:heme binding"/>
    <property type="evidence" value="ECO:0007669"/>
    <property type="project" value="InterPro"/>
</dbReference>
<evidence type="ECO:0000256" key="3">
    <source>
        <dbReference type="ARBA" id="ARBA00022621"/>
    </source>
</evidence>
<dbReference type="InterPro" id="IPR050532">
    <property type="entry name" value="Globin-like_OT"/>
</dbReference>
<keyword evidence="8" id="KW-1185">Reference proteome</keyword>
<dbReference type="InterPro" id="IPR012292">
    <property type="entry name" value="Globin/Proto"/>
</dbReference>
<accession>A0A1S3HBT1</accession>
<evidence type="ECO:0000256" key="1">
    <source>
        <dbReference type="ARBA" id="ARBA00022448"/>
    </source>
</evidence>
<dbReference type="SUPFAM" id="SSF46458">
    <property type="entry name" value="Globin-like"/>
    <property type="match status" value="1"/>
</dbReference>
<evidence type="ECO:0000259" key="7">
    <source>
        <dbReference type="PROSITE" id="PS01033"/>
    </source>
</evidence>